<dbReference type="InterPro" id="IPR024992">
    <property type="entry name" value="DUF3891"/>
</dbReference>
<dbReference type="EMBL" id="JAHCDA010000001">
    <property type="protein sequence ID" value="MBS7810052.1"/>
    <property type="molecule type" value="Genomic_DNA"/>
</dbReference>
<name>A0ABS5QAU6_9PROT</name>
<dbReference type="Proteomes" id="UP000766336">
    <property type="component" value="Unassembled WGS sequence"/>
</dbReference>
<sequence length="242" mass="26588">MILWKQEDGSVLATPQPAHAVLSGQLMRVLAEPPVPFEPVVTAAAQHDCGWMRWEADPDFDAETGLPTAFNAVPGVQHVALWEAGVRLALASWGLWAGLLVLRHGSFIYRLGLEHHRQAGGDENRRAMQGYIDREPAWSALLAAKLGVTEAQVAANARKVAMVDAIALALCWGRDSFDSLDTMLRRRSPFEATLDPWPLSVPEIVLETETLRLPARFSDSGEMRAGLAEAPRIPLRFRLTPA</sequence>
<reference evidence="1 2" key="1">
    <citation type="submission" date="2021-05" db="EMBL/GenBank/DDBJ databases">
        <title>Roseococcus sp. XZZS9, whole genome shotgun sequencing project.</title>
        <authorList>
            <person name="Zhao G."/>
            <person name="Shen L."/>
        </authorList>
    </citation>
    <scope>NUCLEOTIDE SEQUENCE [LARGE SCALE GENOMIC DNA]</scope>
    <source>
        <strain evidence="1 2">XZZS9</strain>
    </source>
</reference>
<keyword evidence="2" id="KW-1185">Reference proteome</keyword>
<evidence type="ECO:0000313" key="2">
    <source>
        <dbReference type="Proteomes" id="UP000766336"/>
    </source>
</evidence>
<dbReference type="Pfam" id="PF13030">
    <property type="entry name" value="DUF3891"/>
    <property type="match status" value="1"/>
</dbReference>
<organism evidence="1 2">
    <name type="scientific">Roseococcus pinisoli</name>
    <dbReference type="NCBI Taxonomy" id="2835040"/>
    <lineage>
        <taxon>Bacteria</taxon>
        <taxon>Pseudomonadati</taxon>
        <taxon>Pseudomonadota</taxon>
        <taxon>Alphaproteobacteria</taxon>
        <taxon>Acetobacterales</taxon>
        <taxon>Roseomonadaceae</taxon>
        <taxon>Roseococcus</taxon>
    </lineage>
</organism>
<gene>
    <name evidence="1" type="ORF">KHU32_03825</name>
</gene>
<comment type="caution">
    <text evidence="1">The sequence shown here is derived from an EMBL/GenBank/DDBJ whole genome shotgun (WGS) entry which is preliminary data.</text>
</comment>
<evidence type="ECO:0000313" key="1">
    <source>
        <dbReference type="EMBL" id="MBS7810052.1"/>
    </source>
</evidence>
<dbReference type="RefSeq" id="WP_213668696.1">
    <property type="nucleotide sequence ID" value="NZ_JAHCDA010000001.1"/>
</dbReference>
<accession>A0ABS5QAU6</accession>
<protein>
    <submittedName>
        <fullName evidence="1">DUF3891 family protein</fullName>
    </submittedName>
</protein>
<proteinExistence type="predicted"/>